<evidence type="ECO:0000256" key="2">
    <source>
        <dbReference type="ARBA" id="ARBA00022630"/>
    </source>
</evidence>
<dbReference type="Proteomes" id="UP000754226">
    <property type="component" value="Unassembled WGS sequence"/>
</dbReference>
<keyword evidence="3" id="KW-0274">FAD</keyword>
<dbReference type="NCBIfam" id="TIGR00275">
    <property type="entry name" value="aminoacetone oxidase family FAD-binding enzyme"/>
    <property type="match status" value="1"/>
</dbReference>
<dbReference type="Pfam" id="PF22780">
    <property type="entry name" value="HI0933_like_1st"/>
    <property type="match status" value="1"/>
</dbReference>
<dbReference type="InterPro" id="IPR057661">
    <property type="entry name" value="RsdA/BaiN/AoA(So)_Rossmann"/>
</dbReference>
<dbReference type="PANTHER" id="PTHR42887">
    <property type="entry name" value="OS12G0638800 PROTEIN"/>
    <property type="match status" value="1"/>
</dbReference>
<dbReference type="InterPro" id="IPR004792">
    <property type="entry name" value="BaiN-like"/>
</dbReference>
<dbReference type="AlphaFoldDB" id="A0A943I2B0"/>
<evidence type="ECO:0000256" key="1">
    <source>
        <dbReference type="ARBA" id="ARBA00001974"/>
    </source>
</evidence>
<dbReference type="PANTHER" id="PTHR42887:SF2">
    <property type="entry name" value="OS12G0638800 PROTEIN"/>
    <property type="match status" value="1"/>
</dbReference>
<proteinExistence type="predicted"/>
<keyword evidence="2" id="KW-0285">Flavoprotein</keyword>
<protein>
    <submittedName>
        <fullName evidence="6">NAD(P)/FAD-dependent oxidoreductase</fullName>
    </submittedName>
</protein>
<dbReference type="Pfam" id="PF03486">
    <property type="entry name" value="HI0933_like"/>
    <property type="match status" value="1"/>
</dbReference>
<reference evidence="6" key="1">
    <citation type="submission" date="2021-02" db="EMBL/GenBank/DDBJ databases">
        <title>Infant gut strain persistence is associated with maternal origin, phylogeny, and functional potential including surface adhesion and iron acquisition.</title>
        <authorList>
            <person name="Lou Y.C."/>
        </authorList>
    </citation>
    <scope>NUCLEOTIDE SEQUENCE</scope>
    <source>
        <strain evidence="6">L3_106_000M1_dasL3_106_000M1_concoct_15</strain>
    </source>
</reference>
<evidence type="ECO:0000313" key="7">
    <source>
        <dbReference type="Proteomes" id="UP000754226"/>
    </source>
</evidence>
<evidence type="ECO:0000259" key="5">
    <source>
        <dbReference type="Pfam" id="PF22780"/>
    </source>
</evidence>
<dbReference type="Gene3D" id="1.10.8.260">
    <property type="entry name" value="HI0933 insert domain-like"/>
    <property type="match status" value="1"/>
</dbReference>
<dbReference type="Gene3D" id="2.40.30.10">
    <property type="entry name" value="Translation factors"/>
    <property type="match status" value="1"/>
</dbReference>
<dbReference type="SUPFAM" id="SSF160996">
    <property type="entry name" value="HI0933 insert domain-like"/>
    <property type="match status" value="1"/>
</dbReference>
<dbReference type="PRINTS" id="PR00411">
    <property type="entry name" value="PNDRDTASEI"/>
</dbReference>
<dbReference type="EMBL" id="JAGZCZ010000005">
    <property type="protein sequence ID" value="MBS5519679.1"/>
    <property type="molecule type" value="Genomic_DNA"/>
</dbReference>
<dbReference type="PRINTS" id="PR00368">
    <property type="entry name" value="FADPNR"/>
</dbReference>
<accession>A0A943I2B0</accession>
<dbReference type="InterPro" id="IPR055178">
    <property type="entry name" value="RsdA/BaiN/AoA(So)-like_dom"/>
</dbReference>
<comment type="cofactor">
    <cofactor evidence="1">
        <name>FAD</name>
        <dbReference type="ChEBI" id="CHEBI:57692"/>
    </cofactor>
</comment>
<dbReference type="InterPro" id="IPR023166">
    <property type="entry name" value="BaiN-like_dom_sf"/>
</dbReference>
<evidence type="ECO:0000313" key="6">
    <source>
        <dbReference type="EMBL" id="MBS5519679.1"/>
    </source>
</evidence>
<dbReference type="SUPFAM" id="SSF51905">
    <property type="entry name" value="FAD/NAD(P)-binding domain"/>
    <property type="match status" value="1"/>
</dbReference>
<evidence type="ECO:0000259" key="4">
    <source>
        <dbReference type="Pfam" id="PF03486"/>
    </source>
</evidence>
<organism evidence="6 7">
    <name type="scientific">Acidaminococcus intestini</name>
    <dbReference type="NCBI Taxonomy" id="187327"/>
    <lineage>
        <taxon>Bacteria</taxon>
        <taxon>Bacillati</taxon>
        <taxon>Bacillota</taxon>
        <taxon>Negativicutes</taxon>
        <taxon>Acidaminococcales</taxon>
        <taxon>Acidaminococcaceae</taxon>
        <taxon>Acidaminococcus</taxon>
    </lineage>
</organism>
<sequence>MNKVIVIGGGAAGLLAAISAAQMGADVTILERMERAGRKLMITGKGRCNITNHCTMDEMIAHIPGNGKFLFGAFHRFTNEDMIALLESHGLKTKVERGGRVFPQSDKAADVVRTLEGILYGLGGKILFHRRITRLICQDGKVRAVYDTDGRSYEADTFILAVGGASYPRTGSTGDGYDLARQAGHTIIPPSPALVPLTCDLGDMKTLQGLSLRNVEASLWDKGKQVGKEFGEMLFTHFGVSGPIILTLSRDAARYFKAHPQGFLDLSIDFKPALTRDQLDARLQRDFQKYSRKALKAGMHDLLPQALIPFVIEEACLTPEQPVNQLTRKERLRLVDVLKSFPLPVTGTRPLEEAIVTSGGVSIKEISPSTFASKLYPNLFFAGEVMDVDGFTGGYNLQAAFSSGYVAGKEAAEL</sequence>
<comment type="caution">
    <text evidence="6">The sequence shown here is derived from an EMBL/GenBank/DDBJ whole genome shotgun (WGS) entry which is preliminary data.</text>
</comment>
<dbReference type="InterPro" id="IPR036188">
    <property type="entry name" value="FAD/NAD-bd_sf"/>
</dbReference>
<name>A0A943I2B0_9FIRM</name>
<dbReference type="Gene3D" id="3.50.50.60">
    <property type="entry name" value="FAD/NAD(P)-binding domain"/>
    <property type="match status" value="1"/>
</dbReference>
<evidence type="ECO:0000256" key="3">
    <source>
        <dbReference type="ARBA" id="ARBA00022827"/>
    </source>
</evidence>
<feature type="domain" description="RsdA/BaiN/AoA(So)-like insert" evidence="5">
    <location>
        <begin position="192"/>
        <end position="356"/>
    </location>
</feature>
<gene>
    <name evidence="6" type="ORF">KHX13_05020</name>
</gene>
<feature type="domain" description="RsdA/BaiN/AoA(So)-like Rossmann fold-like" evidence="4">
    <location>
        <begin position="3"/>
        <end position="409"/>
    </location>
</feature>